<gene>
    <name evidence="1" type="ORF">NDI37_24635</name>
</gene>
<evidence type="ECO:0000313" key="1">
    <source>
        <dbReference type="EMBL" id="MEP0867640.1"/>
    </source>
</evidence>
<reference evidence="1 2" key="1">
    <citation type="submission" date="2022-04" db="EMBL/GenBank/DDBJ databases">
        <title>Positive selection, recombination, and allopatry shape intraspecific diversity of widespread and dominant cyanobacteria.</title>
        <authorList>
            <person name="Wei J."/>
            <person name="Shu W."/>
            <person name="Hu C."/>
        </authorList>
    </citation>
    <scope>NUCLEOTIDE SEQUENCE [LARGE SCALE GENOMIC DNA]</scope>
    <source>
        <strain evidence="1 2">GB2-A5</strain>
    </source>
</reference>
<dbReference type="EMBL" id="JAMPKK010000080">
    <property type="protein sequence ID" value="MEP0867640.1"/>
    <property type="molecule type" value="Genomic_DNA"/>
</dbReference>
<protein>
    <submittedName>
        <fullName evidence="1">Uncharacterized protein</fullName>
    </submittedName>
</protein>
<name>A0ABV0JW09_9CYAN</name>
<evidence type="ECO:0000313" key="2">
    <source>
        <dbReference type="Proteomes" id="UP001442494"/>
    </source>
</evidence>
<proteinExistence type="predicted"/>
<keyword evidence="2" id="KW-1185">Reference proteome</keyword>
<dbReference type="Proteomes" id="UP001442494">
    <property type="component" value="Unassembled WGS sequence"/>
</dbReference>
<comment type="caution">
    <text evidence="1">The sequence shown here is derived from an EMBL/GenBank/DDBJ whole genome shotgun (WGS) entry which is preliminary data.</text>
</comment>
<accession>A0ABV0JW09</accession>
<sequence>MKSWLVGLSHFLAPKGAEKLSEQGKEVDDLKKPQTLANTRLFPFELKVFLDVDLKPFSLQFLSRPR</sequence>
<organism evidence="1 2">
    <name type="scientific">Funiculus sociatus GB2-A5</name>
    <dbReference type="NCBI Taxonomy" id="2933946"/>
    <lineage>
        <taxon>Bacteria</taxon>
        <taxon>Bacillati</taxon>
        <taxon>Cyanobacteriota</taxon>
        <taxon>Cyanophyceae</taxon>
        <taxon>Coleofasciculales</taxon>
        <taxon>Coleofasciculaceae</taxon>
        <taxon>Funiculus</taxon>
    </lineage>
</organism>